<dbReference type="InterPro" id="IPR010918">
    <property type="entry name" value="PurM-like_C_dom"/>
</dbReference>
<dbReference type="InterPro" id="IPR036676">
    <property type="entry name" value="PurM-like_C_sf"/>
</dbReference>
<feature type="non-terminal residue" evidence="2">
    <location>
        <position position="1"/>
    </location>
</feature>
<dbReference type="GO" id="GO:0051604">
    <property type="term" value="P:protein maturation"/>
    <property type="evidence" value="ECO:0007669"/>
    <property type="project" value="TreeGrafter"/>
</dbReference>
<proteinExistence type="predicted"/>
<evidence type="ECO:0000313" key="2">
    <source>
        <dbReference type="EMBL" id="SVB86934.1"/>
    </source>
</evidence>
<accession>A0A382HHX1</accession>
<dbReference type="InterPro" id="IPR011854">
    <property type="entry name" value="HypE"/>
</dbReference>
<dbReference type="PANTHER" id="PTHR30303">
    <property type="entry name" value="HYDROGENASE ISOENZYMES FORMATION PROTEIN HYPE"/>
    <property type="match status" value="1"/>
</dbReference>
<dbReference type="EMBL" id="UINC01061398">
    <property type="protein sequence ID" value="SVB86934.1"/>
    <property type="molecule type" value="Genomic_DNA"/>
</dbReference>
<protein>
    <recommendedName>
        <fullName evidence="1">PurM-like C-terminal domain-containing protein</fullName>
    </recommendedName>
</protein>
<dbReference type="PANTHER" id="PTHR30303:SF4">
    <property type="entry name" value="HYDROGENASE EXPRESSION_FORMATION PROTEIN HYPE"/>
    <property type="match status" value="1"/>
</dbReference>
<gene>
    <name evidence="2" type="ORF">METZ01_LOCUS239788</name>
</gene>
<evidence type="ECO:0000259" key="1">
    <source>
        <dbReference type="Pfam" id="PF02769"/>
    </source>
</evidence>
<sequence length="134" mass="14363">VVTEARIMSSVADVHSMHDPTEGGLATGLRELAKTAGLGLIVDKRNIPVLDVCREICSALELDPMGLIASGSLLATVSSMDAPRVVSTLIREGIEACEIGSITPMRDGIKMRTPEGVRELPSFPRDEVARYFGR</sequence>
<dbReference type="SUPFAM" id="SSF56042">
    <property type="entry name" value="PurM C-terminal domain-like"/>
    <property type="match status" value="1"/>
</dbReference>
<name>A0A382HHX1_9ZZZZ</name>
<dbReference type="Gene3D" id="3.90.650.10">
    <property type="entry name" value="PurM-like C-terminal domain"/>
    <property type="match status" value="1"/>
</dbReference>
<feature type="domain" description="PurM-like C-terminal" evidence="1">
    <location>
        <begin position="11"/>
        <end position="104"/>
    </location>
</feature>
<dbReference type="Pfam" id="PF02769">
    <property type="entry name" value="AIRS_C"/>
    <property type="match status" value="1"/>
</dbReference>
<dbReference type="AlphaFoldDB" id="A0A382HHX1"/>
<organism evidence="2">
    <name type="scientific">marine metagenome</name>
    <dbReference type="NCBI Taxonomy" id="408172"/>
    <lineage>
        <taxon>unclassified sequences</taxon>
        <taxon>metagenomes</taxon>
        <taxon>ecological metagenomes</taxon>
    </lineage>
</organism>
<reference evidence="2" key="1">
    <citation type="submission" date="2018-05" db="EMBL/GenBank/DDBJ databases">
        <authorList>
            <person name="Lanie J.A."/>
            <person name="Ng W.-L."/>
            <person name="Kazmierczak K.M."/>
            <person name="Andrzejewski T.M."/>
            <person name="Davidsen T.M."/>
            <person name="Wayne K.J."/>
            <person name="Tettelin H."/>
            <person name="Glass J.I."/>
            <person name="Rusch D."/>
            <person name="Podicherti R."/>
            <person name="Tsui H.-C.T."/>
            <person name="Winkler M.E."/>
        </authorList>
    </citation>
    <scope>NUCLEOTIDE SEQUENCE</scope>
</reference>